<reference evidence="1" key="1">
    <citation type="submission" date="2018-01" db="EMBL/GenBank/DDBJ databases">
        <title>Draft genome sequence of Bandra megavirus.</title>
        <authorList>
            <person name="Chatterjee A."/>
            <person name="Yadav R."/>
            <person name="Kondabagil K."/>
        </authorList>
    </citation>
    <scope>NUCLEOTIDE SEQUENCE</scope>
    <source>
        <strain evidence="1">KK-1</strain>
    </source>
</reference>
<sequence length="317" mass="37327">MYIFDKECNENNIQEICERIRENNISDDVIKNIIKNIGSSFIYSNIEIHNIGENIRNCLQISISDEDFEKLIDPYKFNRLCCDGNLIEINEYISNHDISDKDIYSALNAVLYDDNPNLSVIDLLLSNPNWIKTQYNSETIISIIVENNYKNVMIYILDNLPNFVITKRMIRCCIEIHKNYEMLLLLIQYLENPVDFIENNELMIECIFNHNPIFLDLFLDLGVAINNEFNLAMAVSLKNKYYVQKYLGLGHKPKNEKYIIELAMFYFNEDILNLLLDYQIECNIYDVTECIKEIKHLNNREKIISIFNKHGISLDLD</sequence>
<name>A0A2K9V8M9_9VIRU</name>
<protein>
    <recommendedName>
        <fullName evidence="2">Ankyrin repeat protein</fullName>
    </recommendedName>
</protein>
<proteinExistence type="predicted"/>
<organism evidence="1">
    <name type="scientific">Bandra megavirus</name>
    <dbReference type="NCBI Taxonomy" id="2071566"/>
    <lineage>
        <taxon>Viruses</taxon>
        <taxon>Varidnaviria</taxon>
        <taxon>Bamfordvirae</taxon>
        <taxon>Nucleocytoviricota</taxon>
        <taxon>Megaviricetes</taxon>
        <taxon>Imitervirales</taxon>
        <taxon>Mimiviridae</taxon>
        <taxon>Megamimivirinae</taxon>
        <taxon>Megavirus</taxon>
    </lineage>
</organism>
<accession>A0A2K9V8M9</accession>
<dbReference type="EMBL" id="MG779349">
    <property type="protein sequence ID" value="AUV58561.1"/>
    <property type="molecule type" value="Genomic_DNA"/>
</dbReference>
<evidence type="ECO:0000313" key="1">
    <source>
        <dbReference type="EMBL" id="AUV58561.1"/>
    </source>
</evidence>
<evidence type="ECO:0008006" key="2">
    <source>
        <dbReference type="Google" id="ProtNLM"/>
    </source>
</evidence>